<evidence type="ECO:0000313" key="3">
    <source>
        <dbReference type="Proteomes" id="UP001060919"/>
    </source>
</evidence>
<sequence length="211" mass="23527">MKQFLTLLSLTLCLSTAIHAQQEKQATPKLYVGYGLFMNYNLYCWYQKTSQADLSLSSSGQVFNVLPGLGFNVWFGDVDRWILSIESAIEYAPFALDLAHYKGMGALSIPILAKAQFPIAKQQSLWLMLHVGAGAQLSKTELSARPPTHQNVFNPFFTTVIGEVGFHISAVGYRRQHIREVELFIRAGVGALGAVSFNSGLRMTFWNRFGK</sequence>
<proteinExistence type="predicted"/>
<evidence type="ECO:0000256" key="1">
    <source>
        <dbReference type="SAM" id="SignalP"/>
    </source>
</evidence>
<organism evidence="2 3">
    <name type="scientific">Aureispira anguillae</name>
    <dbReference type="NCBI Taxonomy" id="2864201"/>
    <lineage>
        <taxon>Bacteria</taxon>
        <taxon>Pseudomonadati</taxon>
        <taxon>Bacteroidota</taxon>
        <taxon>Saprospiria</taxon>
        <taxon>Saprospirales</taxon>
        <taxon>Saprospiraceae</taxon>
        <taxon>Aureispira</taxon>
    </lineage>
</organism>
<evidence type="ECO:0000313" key="2">
    <source>
        <dbReference type="EMBL" id="BDS12626.1"/>
    </source>
</evidence>
<reference evidence="2" key="1">
    <citation type="submission" date="2022-09" db="EMBL/GenBank/DDBJ databases">
        <title>Aureispira anguillicida sp. nov., isolated from Leptocephalus of Japanese eel Anguilla japonica.</title>
        <authorList>
            <person name="Yuasa K."/>
            <person name="Mekata T."/>
            <person name="Ikunari K."/>
        </authorList>
    </citation>
    <scope>NUCLEOTIDE SEQUENCE</scope>
    <source>
        <strain evidence="2">EL160426</strain>
    </source>
</reference>
<feature type="signal peptide" evidence="1">
    <location>
        <begin position="1"/>
        <end position="20"/>
    </location>
</feature>
<keyword evidence="1" id="KW-0732">Signal</keyword>
<dbReference type="Proteomes" id="UP001060919">
    <property type="component" value="Chromosome"/>
</dbReference>
<dbReference type="RefSeq" id="WP_264787989.1">
    <property type="nucleotide sequence ID" value="NZ_AP026867.1"/>
</dbReference>
<evidence type="ECO:0008006" key="4">
    <source>
        <dbReference type="Google" id="ProtNLM"/>
    </source>
</evidence>
<dbReference type="EMBL" id="AP026867">
    <property type="protein sequence ID" value="BDS12626.1"/>
    <property type="molecule type" value="Genomic_DNA"/>
</dbReference>
<protein>
    <recommendedName>
        <fullName evidence="4">Outer membrane protein beta-barrel domain-containing protein</fullName>
    </recommendedName>
</protein>
<dbReference type="KEGG" id="aup:AsAng_0033500"/>
<name>A0A916DUY0_9BACT</name>
<feature type="chain" id="PRO_5036673382" description="Outer membrane protein beta-barrel domain-containing protein" evidence="1">
    <location>
        <begin position="21"/>
        <end position="211"/>
    </location>
</feature>
<dbReference type="AlphaFoldDB" id="A0A916DUY0"/>
<accession>A0A916DUY0</accession>
<keyword evidence="3" id="KW-1185">Reference proteome</keyword>
<gene>
    <name evidence="2" type="ORF">AsAng_0033500</name>
</gene>